<evidence type="ECO:0000313" key="2">
    <source>
        <dbReference type="EMBL" id="SFO25698.1"/>
    </source>
</evidence>
<dbReference type="InterPro" id="IPR050282">
    <property type="entry name" value="Cycloisomerase_2"/>
</dbReference>
<dbReference type="PANTHER" id="PTHR30344">
    <property type="entry name" value="6-PHOSPHOGLUCONOLACTONASE-RELATED"/>
    <property type="match status" value="1"/>
</dbReference>
<dbReference type="RefSeq" id="WP_093572413.1">
    <property type="nucleotide sequence ID" value="NZ_FOWC01000001.1"/>
</dbReference>
<dbReference type="GO" id="GO:0017057">
    <property type="term" value="F:6-phosphogluconolactonase activity"/>
    <property type="evidence" value="ECO:0007669"/>
    <property type="project" value="TreeGrafter"/>
</dbReference>
<keyword evidence="2" id="KW-0413">Isomerase</keyword>
<dbReference type="EMBL" id="FOWC01000001">
    <property type="protein sequence ID" value="SFO25698.1"/>
    <property type="molecule type" value="Genomic_DNA"/>
</dbReference>
<comment type="similarity">
    <text evidence="1">Belongs to the cycloisomerase 2 family.</text>
</comment>
<dbReference type="Gene3D" id="2.130.10.10">
    <property type="entry name" value="YVTN repeat-like/Quinoprotein amine dehydrogenase"/>
    <property type="match status" value="1"/>
</dbReference>
<dbReference type="Proteomes" id="UP000199137">
    <property type="component" value="Unassembled WGS sequence"/>
</dbReference>
<dbReference type="STRING" id="112413.SAMN05421854_1011236"/>
<dbReference type="GO" id="GO:0016853">
    <property type="term" value="F:isomerase activity"/>
    <property type="evidence" value="ECO:0007669"/>
    <property type="project" value="UniProtKB-KW"/>
</dbReference>
<dbReference type="InterPro" id="IPR015943">
    <property type="entry name" value="WD40/YVTN_repeat-like_dom_sf"/>
</dbReference>
<dbReference type="InterPro" id="IPR011048">
    <property type="entry name" value="Haem_d1_sf"/>
</dbReference>
<accession>A0A1I5FPI5</accession>
<organism evidence="2 3">
    <name type="scientific">Amycolatopsis rubida</name>
    <dbReference type="NCBI Taxonomy" id="112413"/>
    <lineage>
        <taxon>Bacteria</taxon>
        <taxon>Bacillati</taxon>
        <taxon>Actinomycetota</taxon>
        <taxon>Actinomycetes</taxon>
        <taxon>Pseudonocardiales</taxon>
        <taxon>Pseudonocardiaceae</taxon>
        <taxon>Amycolatopsis</taxon>
    </lineage>
</organism>
<protein>
    <submittedName>
        <fullName evidence="2">6-phosphogluconolactonase, cycloisomerase 2 family</fullName>
    </submittedName>
</protein>
<gene>
    <name evidence="2" type="ORF">SAMN05421854_1011236</name>
</gene>
<dbReference type="InterPro" id="IPR019405">
    <property type="entry name" value="Lactonase_7-beta_prop"/>
</dbReference>
<evidence type="ECO:0000256" key="1">
    <source>
        <dbReference type="ARBA" id="ARBA00005564"/>
    </source>
</evidence>
<dbReference type="Pfam" id="PF10282">
    <property type="entry name" value="Lactonase"/>
    <property type="match status" value="1"/>
</dbReference>
<dbReference type="AlphaFoldDB" id="A0A1I5FPI5"/>
<evidence type="ECO:0000313" key="3">
    <source>
        <dbReference type="Proteomes" id="UP000199137"/>
    </source>
</evidence>
<proteinExistence type="inferred from homology"/>
<dbReference type="OrthoDB" id="9790815at2"/>
<reference evidence="2 3" key="1">
    <citation type="submission" date="2016-10" db="EMBL/GenBank/DDBJ databases">
        <authorList>
            <person name="de Groot N.N."/>
        </authorList>
    </citation>
    <scope>NUCLEOTIDE SEQUENCE [LARGE SCALE GENOMIC DNA]</scope>
    <source>
        <strain evidence="2 3">DSM 44637</strain>
    </source>
</reference>
<dbReference type="PANTHER" id="PTHR30344:SF1">
    <property type="entry name" value="6-PHOSPHOGLUCONOLACTONASE"/>
    <property type="match status" value="1"/>
</dbReference>
<sequence>MSDVVLVGCRTAETGGNGTGIAVFRRSGGELTADSTLPMVSPTWLTQHPALPMVYATNETSYGEITSLSVTDGLVALDVVESGGASPCHLAVTPDGRFLLCANYGGGSLAVFALRADGRIEGRTDLVQHTGSGPRTDRQEGPHVHMAVSSADSSVVSAVDLGTDEIRSYTLSPEGKLTPLAVSSLPPGTGPRQLVRGEDGIAYMAGELSGELITLRETSPGAFEFVAATPATATGGESLVAHLEVLDSGIYLSNRGPECITSFAGTPLRATADQPCGSYPWNFAVADGTCYTAAFKDDVVSVFPLKDLGNAEVRKYPTGSPTCVLPLR</sequence>
<dbReference type="SUPFAM" id="SSF51004">
    <property type="entry name" value="C-terminal (heme d1) domain of cytochrome cd1-nitrite reductase"/>
    <property type="match status" value="1"/>
</dbReference>
<name>A0A1I5FPI5_9PSEU</name>